<name>A0A158HNX4_CABCO</name>
<keyword evidence="3" id="KW-1185">Reference proteome</keyword>
<dbReference type="AlphaFoldDB" id="A0A158HNX4"/>
<evidence type="ECO:0000256" key="1">
    <source>
        <dbReference type="SAM" id="MobiDB-lite"/>
    </source>
</evidence>
<dbReference type="RefSeq" id="WP_045457124.1">
    <property type="nucleotide sequence ID" value="NZ_AP014578.1"/>
</dbReference>
<dbReference type="EMBL" id="FCNY02000008">
    <property type="protein sequence ID" value="SAL46104.1"/>
    <property type="molecule type" value="Genomic_DNA"/>
</dbReference>
<evidence type="ECO:0008006" key="4">
    <source>
        <dbReference type="Google" id="ProtNLM"/>
    </source>
</evidence>
<gene>
    <name evidence="2" type="ORF">AWB70_03621</name>
</gene>
<sequence>MFQTEFEFTLPCGYLDEDGTLHRDGVMRRATAADEILPLKDPRVQRNEAYLIVILLSRVVTRLGGVAAINPKVIEGLFATDLAYLQNLYNRINRLDEPADADELAPGAGAARPGEFSATPSIN</sequence>
<organism evidence="2 3">
    <name type="scientific">Caballeronia cordobensis</name>
    <name type="common">Burkholderia cordobensis</name>
    <dbReference type="NCBI Taxonomy" id="1353886"/>
    <lineage>
        <taxon>Bacteria</taxon>
        <taxon>Pseudomonadati</taxon>
        <taxon>Pseudomonadota</taxon>
        <taxon>Betaproteobacteria</taxon>
        <taxon>Burkholderiales</taxon>
        <taxon>Burkholderiaceae</taxon>
        <taxon>Caballeronia</taxon>
    </lineage>
</organism>
<proteinExistence type="predicted"/>
<protein>
    <recommendedName>
        <fullName evidence="4">Phage tail assembly protein</fullName>
    </recommendedName>
</protein>
<reference evidence="3" key="1">
    <citation type="submission" date="2016-01" db="EMBL/GenBank/DDBJ databases">
        <authorList>
            <person name="Peeters C."/>
        </authorList>
    </citation>
    <scope>NUCLEOTIDE SEQUENCE [LARGE SCALE GENOMIC DNA]</scope>
</reference>
<dbReference type="Proteomes" id="UP000054740">
    <property type="component" value="Unassembled WGS sequence"/>
</dbReference>
<feature type="region of interest" description="Disordered" evidence="1">
    <location>
        <begin position="102"/>
        <end position="123"/>
    </location>
</feature>
<accession>A0A158HNX4</accession>
<evidence type="ECO:0000313" key="2">
    <source>
        <dbReference type="EMBL" id="SAL46104.1"/>
    </source>
</evidence>
<evidence type="ECO:0000313" key="3">
    <source>
        <dbReference type="Proteomes" id="UP000054740"/>
    </source>
</evidence>